<evidence type="ECO:0000313" key="9">
    <source>
        <dbReference type="Proteomes" id="UP001154282"/>
    </source>
</evidence>
<dbReference type="SUPFAM" id="SSF57903">
    <property type="entry name" value="FYVE/PHD zinc finger"/>
    <property type="match status" value="1"/>
</dbReference>
<dbReference type="InterPro" id="IPR011011">
    <property type="entry name" value="Znf_FYVE_PHD"/>
</dbReference>
<dbReference type="InterPro" id="IPR019786">
    <property type="entry name" value="Zinc_finger_PHD-type_CS"/>
</dbReference>
<keyword evidence="2" id="KW-0479">Metal-binding</keyword>
<comment type="subcellular location">
    <subcellularLocation>
        <location evidence="1">Nucleus</location>
    </subcellularLocation>
</comment>
<comment type="caution">
    <text evidence="8">The sequence shown here is derived from an EMBL/GenBank/DDBJ whole genome shotgun (WGS) entry which is preliminary data.</text>
</comment>
<evidence type="ECO:0000256" key="5">
    <source>
        <dbReference type="ARBA" id="ARBA00023242"/>
    </source>
</evidence>
<dbReference type="PROSITE" id="PS01359">
    <property type="entry name" value="ZF_PHD_1"/>
    <property type="match status" value="1"/>
</dbReference>
<evidence type="ECO:0000256" key="4">
    <source>
        <dbReference type="ARBA" id="ARBA00022833"/>
    </source>
</evidence>
<accession>A0AAV0JJI3</accession>
<dbReference type="InterPro" id="IPR013083">
    <property type="entry name" value="Znf_RING/FYVE/PHD"/>
</dbReference>
<evidence type="ECO:0000259" key="7">
    <source>
        <dbReference type="SMART" id="SM00249"/>
    </source>
</evidence>
<keyword evidence="9" id="KW-1185">Reference proteome</keyword>
<evidence type="ECO:0000256" key="6">
    <source>
        <dbReference type="SAM" id="MobiDB-lite"/>
    </source>
</evidence>
<evidence type="ECO:0000313" key="8">
    <source>
        <dbReference type="EMBL" id="CAI0408914.1"/>
    </source>
</evidence>
<evidence type="ECO:0000256" key="2">
    <source>
        <dbReference type="ARBA" id="ARBA00022723"/>
    </source>
</evidence>
<dbReference type="GO" id="GO:0008270">
    <property type="term" value="F:zinc ion binding"/>
    <property type="evidence" value="ECO:0007669"/>
    <property type="project" value="UniProtKB-KW"/>
</dbReference>
<dbReference type="Proteomes" id="UP001154282">
    <property type="component" value="Unassembled WGS sequence"/>
</dbReference>
<keyword evidence="4" id="KW-0862">Zinc</keyword>
<organism evidence="8 9">
    <name type="scientific">Linum tenue</name>
    <dbReference type="NCBI Taxonomy" id="586396"/>
    <lineage>
        <taxon>Eukaryota</taxon>
        <taxon>Viridiplantae</taxon>
        <taxon>Streptophyta</taxon>
        <taxon>Embryophyta</taxon>
        <taxon>Tracheophyta</taxon>
        <taxon>Spermatophyta</taxon>
        <taxon>Magnoliopsida</taxon>
        <taxon>eudicotyledons</taxon>
        <taxon>Gunneridae</taxon>
        <taxon>Pentapetalae</taxon>
        <taxon>rosids</taxon>
        <taxon>fabids</taxon>
        <taxon>Malpighiales</taxon>
        <taxon>Linaceae</taxon>
        <taxon>Linum</taxon>
    </lineage>
</organism>
<evidence type="ECO:0000256" key="3">
    <source>
        <dbReference type="ARBA" id="ARBA00022771"/>
    </source>
</evidence>
<evidence type="ECO:0000256" key="1">
    <source>
        <dbReference type="ARBA" id="ARBA00004123"/>
    </source>
</evidence>
<proteinExistence type="predicted"/>
<reference evidence="8" key="1">
    <citation type="submission" date="2022-08" db="EMBL/GenBank/DDBJ databases">
        <authorList>
            <person name="Gutierrez-Valencia J."/>
        </authorList>
    </citation>
    <scope>NUCLEOTIDE SEQUENCE</scope>
</reference>
<dbReference type="PANTHER" id="PTHR14571">
    <property type="entry name" value="HISTONE-LYSINE N-METHYLTRANSFERASE SET-26-RELATED"/>
    <property type="match status" value="1"/>
</dbReference>
<feature type="region of interest" description="Disordered" evidence="6">
    <location>
        <begin position="240"/>
        <end position="260"/>
    </location>
</feature>
<sequence>MKGRSHRLQSHDQHEDWLDGSWTVDCICGVNFDDGEEMVNCDECGSWVHTRCSRFVKGDDLFACDKCKAKNNHYNDTKETEVAQLLVELPTKTIRMESSIANGAPSRHQLRLWTEMPLEEKVHVHGAGHSWWRKKEYVAICKDQSGKKKARVLDKEVDSKKKGLLSRTVLAFPSISSDAKTLGTNKSKDLRCHGDDGLDTKNGIVKQQNSQKRGSGDHISAFNSVDDFKANVALMARSIKTPTEQTQERKRISRSSIISL</sequence>
<keyword evidence="5" id="KW-0539">Nucleus</keyword>
<dbReference type="PANTHER" id="PTHR14571:SF9">
    <property type="entry name" value="HISTONE-LYSINE N-METHYLTRANSFERASE SET-26-RELATED"/>
    <property type="match status" value="1"/>
</dbReference>
<keyword evidence="3" id="KW-0863">Zinc-finger</keyword>
<dbReference type="InterPro" id="IPR001965">
    <property type="entry name" value="Znf_PHD"/>
</dbReference>
<feature type="domain" description="Zinc finger PHD-type" evidence="7">
    <location>
        <begin position="25"/>
        <end position="68"/>
    </location>
</feature>
<dbReference type="GO" id="GO:0005634">
    <property type="term" value="C:nucleus"/>
    <property type="evidence" value="ECO:0007669"/>
    <property type="project" value="UniProtKB-SubCell"/>
</dbReference>
<protein>
    <recommendedName>
        <fullName evidence="7">Zinc finger PHD-type domain-containing protein</fullName>
    </recommendedName>
</protein>
<name>A0AAV0JJI3_9ROSI</name>
<gene>
    <name evidence="8" type="ORF">LITE_LOCUS14165</name>
</gene>
<dbReference type="AlphaFoldDB" id="A0AAV0JJI3"/>
<dbReference type="EMBL" id="CAMGYJ010000005">
    <property type="protein sequence ID" value="CAI0408914.1"/>
    <property type="molecule type" value="Genomic_DNA"/>
</dbReference>
<dbReference type="Gene3D" id="3.30.40.10">
    <property type="entry name" value="Zinc/RING finger domain, C3HC4 (zinc finger)"/>
    <property type="match status" value="1"/>
</dbReference>
<dbReference type="SMART" id="SM00249">
    <property type="entry name" value="PHD"/>
    <property type="match status" value="1"/>
</dbReference>